<dbReference type="Proteomes" id="UP001321460">
    <property type="component" value="Chromosome"/>
</dbReference>
<evidence type="ECO:0000313" key="2">
    <source>
        <dbReference type="Proteomes" id="UP001321460"/>
    </source>
</evidence>
<keyword evidence="2" id="KW-1185">Reference proteome</keyword>
<protein>
    <submittedName>
        <fullName evidence="1">Uncharacterized protein</fullName>
    </submittedName>
</protein>
<proteinExistence type="predicted"/>
<name>A0ABY9E521_9SPIR</name>
<organism evidence="1 2">
    <name type="scientific">Treponema paraluiscuniculi</name>
    <dbReference type="NCBI Taxonomy" id="53435"/>
    <lineage>
        <taxon>Bacteria</taxon>
        <taxon>Pseudomonadati</taxon>
        <taxon>Spirochaetota</taxon>
        <taxon>Spirochaetia</taxon>
        <taxon>Spirochaetales</taxon>
        <taxon>Treponemataceae</taxon>
        <taxon>Treponema</taxon>
    </lineage>
</organism>
<sequence>MYAFDNTREMHSFPCARMQTRVGAVYVFVDNGEKSVRESAPLG</sequence>
<accession>A0ABY9E521</accession>
<dbReference type="EMBL" id="CP097901">
    <property type="protein sequence ID" value="WKC71961.1"/>
    <property type="molecule type" value="Genomic_DNA"/>
</dbReference>
<gene>
    <name evidence="1" type="ORF">TPLL2_0073a</name>
</gene>
<reference evidence="1 2" key="1">
    <citation type="submission" date="2022-05" db="EMBL/GenBank/DDBJ databases">
        <title>Treponema leporis L2 test.</title>
        <authorList>
            <person name="Cejkova D."/>
        </authorList>
    </citation>
    <scope>NUCLEOTIDE SEQUENCE [LARGE SCALE GENOMIC DNA]</scope>
    <source>
        <strain evidence="1 2">L2</strain>
    </source>
</reference>
<evidence type="ECO:0000313" key="1">
    <source>
        <dbReference type="EMBL" id="WKC71961.1"/>
    </source>
</evidence>